<accession>A0A192GR04</accession>
<name>A0A192GR04_9VIRU</name>
<gene>
    <name evidence="1" type="primary">ORF61</name>
    <name evidence="1" type="ORF">EsHV1_ORF61</name>
</gene>
<dbReference type="EMBL" id="KX198667">
    <property type="protein sequence ID" value="ANK58029.1"/>
    <property type="molecule type" value="Genomic_DNA"/>
</dbReference>
<protein>
    <submittedName>
        <fullName evidence="1">Uncharacterized protein</fullName>
    </submittedName>
</protein>
<reference evidence="1" key="1">
    <citation type="submission" date="2016-05" db="EMBL/GenBank/DDBJ databases">
        <title>Genetic Characterization of Esocid herpesvirus 1 (EsHV1).</title>
        <authorList>
            <person name="Freitas J.T."/>
            <person name="Subramaniam K."/>
            <person name="Marcquenski S."/>
            <person name="Groff J."/>
            <person name="Waltzek T.B."/>
        </authorList>
    </citation>
    <scope>NUCLEOTIDE SEQUENCE</scope>
    <source>
        <strain evidence="1">EsHV1_2014</strain>
    </source>
</reference>
<organism evidence="1">
    <name type="scientific">Esocid herpesvirus 1</name>
    <dbReference type="NCBI Taxonomy" id="1862331"/>
    <lineage>
        <taxon>Viruses</taxon>
        <taxon>Duplodnaviria</taxon>
        <taxon>Heunggongvirae</taxon>
        <taxon>Peploviricota</taxon>
        <taxon>Herviviricetes</taxon>
        <taxon>Herpesvirales</taxon>
        <taxon>Alloherpesviridae</taxon>
    </lineage>
</organism>
<sequence>MTVLPFKLLPTGAFHRASISFPGNTINDAELNERLLDHDDLQTFVACFGKYFNDYGHEGVTPYMLSAWLTESGLVVVRDVVSEFFMRITRALAKYLSGERSASYRHLSDLARQYEEIAATFGKDAIVFPEDLTGYWEEFREQSHLSPVSHERLVHEERIWINVMKVISAELEEHTFWGFSLPNASVYPEDATLPVVECYELPLCFSPVPVLSVTVLQFVHMCHQLYKETIIAIRDELSDDTIKTLLQQLHGQGHQAIVHETVSCAHFKGRRSELSSDLTTYAQLYSPSMFNFLSLCLFLVV</sequence>
<evidence type="ECO:0000313" key="1">
    <source>
        <dbReference type="EMBL" id="ANK58029.1"/>
    </source>
</evidence>
<proteinExistence type="predicted"/>